<dbReference type="EMBL" id="CP068393">
    <property type="protein sequence ID" value="QUC67172.1"/>
    <property type="molecule type" value="Genomic_DNA"/>
</dbReference>
<keyword evidence="2" id="KW-1185">Reference proteome</keyword>
<evidence type="ECO:0000313" key="1">
    <source>
        <dbReference type="EMBL" id="QUC67172.1"/>
    </source>
</evidence>
<sequence>MEKNIQIHEMLPGNLYAGNLWQKEMVENTILRRDEPYYMTVSGETFYTGNEGEPVEKKIRRGFFSRIFRRETKQKERISVWKKSIA</sequence>
<proteinExistence type="predicted"/>
<evidence type="ECO:0000313" key="2">
    <source>
        <dbReference type="Proteomes" id="UP000682782"/>
    </source>
</evidence>
<accession>A0AC61MWY6</accession>
<organism evidence="1 2">
    <name type="scientific">Aristaeella hokkaidonensis</name>
    <dbReference type="NCBI Taxonomy" id="3046382"/>
    <lineage>
        <taxon>Bacteria</taxon>
        <taxon>Bacillati</taxon>
        <taxon>Bacillota</taxon>
        <taxon>Clostridia</taxon>
        <taxon>Eubacteriales</taxon>
        <taxon>Aristaeellaceae</taxon>
        <taxon>Aristaeella</taxon>
    </lineage>
</organism>
<dbReference type="Proteomes" id="UP000682782">
    <property type="component" value="Chromosome"/>
</dbReference>
<name>A0AC61MWY6_9FIRM</name>
<protein>
    <submittedName>
        <fullName evidence="1">Uncharacterized protein</fullName>
    </submittedName>
</protein>
<gene>
    <name evidence="1" type="ORF">JYE49_00155</name>
</gene>
<reference evidence="1" key="1">
    <citation type="submission" date="2021-01" db="EMBL/GenBank/DDBJ databases">
        <title>Complete genome sequence of Clostridiales bacterium R-7.</title>
        <authorList>
            <person name="Mahoney-Kurpe S.C."/>
            <person name="Palevich N."/>
            <person name="Koike S."/>
            <person name="Moon C.D."/>
            <person name="Attwood G.T."/>
        </authorList>
    </citation>
    <scope>NUCLEOTIDE SEQUENCE</scope>
    <source>
        <strain evidence="1">R-7</strain>
    </source>
</reference>